<sequence>MAFYLFYESDFYRIEVDEEKDLLRAEWLRPVDEKEMITGGTMLFNTLRDSGVQNAVANAKAIGALSAEAKEWWREFSMACSRRRG</sequence>
<reference evidence="1 2" key="1">
    <citation type="submission" date="2024-08" db="EMBL/GenBank/DDBJ databases">
        <authorList>
            <person name="Wei W."/>
        </authorList>
    </citation>
    <scope>NUCLEOTIDE SEQUENCE [LARGE SCALE GENOMIC DNA]</scope>
    <source>
        <strain evidence="1 2">XU2</strain>
    </source>
</reference>
<evidence type="ECO:0000313" key="2">
    <source>
        <dbReference type="Proteomes" id="UP001570846"/>
    </source>
</evidence>
<evidence type="ECO:0000313" key="1">
    <source>
        <dbReference type="EMBL" id="MFA1773609.1"/>
    </source>
</evidence>
<comment type="caution">
    <text evidence="1">The sequence shown here is derived from an EMBL/GenBank/DDBJ whole genome shotgun (WGS) entry which is preliminary data.</text>
</comment>
<gene>
    <name evidence="1" type="ORF">ACD591_20080</name>
</gene>
<protein>
    <submittedName>
        <fullName evidence="1">Uncharacterized protein</fullName>
    </submittedName>
</protein>
<name>A0ABV4RMP3_9BACT</name>
<organism evidence="1 2">
    <name type="scientific">Rufibacter glacialis</name>
    <dbReference type="NCBI Taxonomy" id="1259555"/>
    <lineage>
        <taxon>Bacteria</taxon>
        <taxon>Pseudomonadati</taxon>
        <taxon>Bacteroidota</taxon>
        <taxon>Cytophagia</taxon>
        <taxon>Cytophagales</taxon>
        <taxon>Hymenobacteraceae</taxon>
        <taxon>Rufibacter</taxon>
    </lineage>
</organism>
<keyword evidence="2" id="KW-1185">Reference proteome</keyword>
<accession>A0ABV4RMP3</accession>
<dbReference type="RefSeq" id="WP_225840898.1">
    <property type="nucleotide sequence ID" value="NZ_BMMG01000008.1"/>
</dbReference>
<dbReference type="Proteomes" id="UP001570846">
    <property type="component" value="Unassembled WGS sequence"/>
</dbReference>
<proteinExistence type="predicted"/>
<dbReference type="EMBL" id="JBGOGF010000014">
    <property type="protein sequence ID" value="MFA1773609.1"/>
    <property type="molecule type" value="Genomic_DNA"/>
</dbReference>